<proteinExistence type="predicted"/>
<dbReference type="InterPro" id="IPR006674">
    <property type="entry name" value="HD_domain"/>
</dbReference>
<dbReference type="AlphaFoldDB" id="A0A849AD48"/>
<accession>A0A849AD48</accession>
<gene>
    <name evidence="2" type="ORF">HKD39_03445</name>
</gene>
<comment type="caution">
    <text evidence="2">The sequence shown here is derived from an EMBL/GenBank/DDBJ whole genome shotgun (WGS) entry which is preliminary data.</text>
</comment>
<feature type="domain" description="HD/PDEase" evidence="1">
    <location>
        <begin position="25"/>
        <end position="102"/>
    </location>
</feature>
<evidence type="ECO:0000313" key="3">
    <source>
        <dbReference type="Proteomes" id="UP000562984"/>
    </source>
</evidence>
<evidence type="ECO:0000259" key="1">
    <source>
        <dbReference type="SMART" id="SM00471"/>
    </source>
</evidence>
<reference evidence="2 3" key="1">
    <citation type="submission" date="2020-05" db="EMBL/GenBank/DDBJ databases">
        <title>Nakamurella sp. DB0629 isolated from air conditioner.</title>
        <authorList>
            <person name="Kim D.H."/>
            <person name="Kim D.-U."/>
        </authorList>
    </citation>
    <scope>NUCLEOTIDE SEQUENCE [LARGE SCALE GENOMIC DNA]</scope>
    <source>
        <strain evidence="2 3">DB0629</strain>
    </source>
</reference>
<dbReference type="SMART" id="SM00471">
    <property type="entry name" value="HDc"/>
    <property type="match status" value="1"/>
</dbReference>
<dbReference type="Proteomes" id="UP000562984">
    <property type="component" value="Unassembled WGS sequence"/>
</dbReference>
<organism evidence="2 3">
    <name type="scientific">Nakamurella aerolata</name>
    <dbReference type="NCBI Taxonomy" id="1656892"/>
    <lineage>
        <taxon>Bacteria</taxon>
        <taxon>Bacillati</taxon>
        <taxon>Actinomycetota</taxon>
        <taxon>Actinomycetes</taxon>
        <taxon>Nakamurellales</taxon>
        <taxon>Nakamurellaceae</taxon>
        <taxon>Nakamurella</taxon>
    </lineage>
</organism>
<dbReference type="EMBL" id="JABEND010000002">
    <property type="protein sequence ID" value="NNG34792.1"/>
    <property type="molecule type" value="Genomic_DNA"/>
</dbReference>
<dbReference type="Gene3D" id="1.10.3210.10">
    <property type="entry name" value="Hypothetical protein af1432"/>
    <property type="match status" value="1"/>
</dbReference>
<dbReference type="SUPFAM" id="SSF109604">
    <property type="entry name" value="HD-domain/PDEase-like"/>
    <property type="match status" value="1"/>
</dbReference>
<dbReference type="Pfam" id="PF01966">
    <property type="entry name" value="HD"/>
    <property type="match status" value="1"/>
</dbReference>
<dbReference type="PANTHER" id="PTHR35569:SF1">
    <property type="entry name" value="CYANAMIDE HYDRATASE DDI2-RELATED"/>
    <property type="match status" value="1"/>
</dbReference>
<dbReference type="InterPro" id="IPR003607">
    <property type="entry name" value="HD/PDEase_dom"/>
</dbReference>
<sequence length="207" mass="22728">MQMKDVAPPSTPVAAAASRLAGDYHSAAMLNHAMRSWYWARGIAAMECRTGFDEELLLVAALLHDLGTTEAFDNHTLSYEEAGGHAAVALTAGAGWPKSRRQRVMEVIVRHNWPSVDPEMDFEGYLLESATGLDITGARSDVLSANFVDEVLHAYPRLGVAQEFTACVTSQAERKPSTAAHRIVGNGLAEKMRDHPFERRRHVESDL</sequence>
<dbReference type="PANTHER" id="PTHR35569">
    <property type="entry name" value="CYANAMIDE HYDRATASE DDI2-RELATED"/>
    <property type="match status" value="1"/>
</dbReference>
<keyword evidence="3" id="KW-1185">Reference proteome</keyword>
<name>A0A849AD48_9ACTN</name>
<evidence type="ECO:0000313" key="2">
    <source>
        <dbReference type="EMBL" id="NNG34792.1"/>
    </source>
</evidence>
<protein>
    <submittedName>
        <fullName evidence="2">HD domain-containing protein</fullName>
    </submittedName>
</protein>